<dbReference type="AlphaFoldDB" id="A0A7R9LIX7"/>
<comment type="similarity">
    <text evidence="4">Belongs to the class I-like SAM-binding methyltransferase superfamily. C5-methyltransferase family.</text>
</comment>
<accession>A0A7R9LIX7</accession>
<keyword evidence="1 4" id="KW-0489">Methyltransferase</keyword>
<keyword evidence="6" id="KW-1185">Reference proteome</keyword>
<dbReference type="PANTHER" id="PTHR46098:SF1">
    <property type="entry name" value="TRNA (CYTOSINE(38)-C(5))-METHYLTRANSFERASE"/>
    <property type="match status" value="1"/>
</dbReference>
<evidence type="ECO:0000313" key="5">
    <source>
        <dbReference type="EMBL" id="CAD7642470.1"/>
    </source>
</evidence>
<gene>
    <name evidence="5" type="ORF">OSB1V03_LOCUS19158</name>
</gene>
<keyword evidence="2 4" id="KW-0808">Transferase</keyword>
<evidence type="ECO:0000256" key="4">
    <source>
        <dbReference type="PROSITE-ProRule" id="PRU01016"/>
    </source>
</evidence>
<dbReference type="InterPro" id="IPR029063">
    <property type="entry name" value="SAM-dependent_MTases_sf"/>
</dbReference>
<evidence type="ECO:0000256" key="3">
    <source>
        <dbReference type="ARBA" id="ARBA00022691"/>
    </source>
</evidence>
<feature type="non-terminal residue" evidence="5">
    <location>
        <position position="412"/>
    </location>
</feature>
<dbReference type="GO" id="GO:0008168">
    <property type="term" value="F:methyltransferase activity"/>
    <property type="evidence" value="ECO:0007669"/>
    <property type="project" value="UniProtKB-KW"/>
</dbReference>
<evidence type="ECO:0000256" key="1">
    <source>
        <dbReference type="ARBA" id="ARBA00022603"/>
    </source>
</evidence>
<feature type="non-terminal residue" evidence="5">
    <location>
        <position position="1"/>
    </location>
</feature>
<dbReference type="Proteomes" id="UP000759131">
    <property type="component" value="Unassembled WGS sequence"/>
</dbReference>
<feature type="active site" evidence="4">
    <location>
        <position position="323"/>
    </location>
</feature>
<protein>
    <submittedName>
        <fullName evidence="5">Uncharacterized protein</fullName>
    </submittedName>
</protein>
<organism evidence="5">
    <name type="scientific">Medioppia subpectinata</name>
    <dbReference type="NCBI Taxonomy" id="1979941"/>
    <lineage>
        <taxon>Eukaryota</taxon>
        <taxon>Metazoa</taxon>
        <taxon>Ecdysozoa</taxon>
        <taxon>Arthropoda</taxon>
        <taxon>Chelicerata</taxon>
        <taxon>Arachnida</taxon>
        <taxon>Acari</taxon>
        <taxon>Acariformes</taxon>
        <taxon>Sarcoptiformes</taxon>
        <taxon>Oribatida</taxon>
        <taxon>Brachypylina</taxon>
        <taxon>Oppioidea</taxon>
        <taxon>Oppiidae</taxon>
        <taxon>Medioppia</taxon>
    </lineage>
</organism>
<dbReference type="PRINTS" id="PR00105">
    <property type="entry name" value="C5METTRFRASE"/>
</dbReference>
<dbReference type="Pfam" id="PF00145">
    <property type="entry name" value="DNA_methylase"/>
    <property type="match status" value="2"/>
</dbReference>
<dbReference type="Gene3D" id="3.40.50.150">
    <property type="entry name" value="Vaccinia Virus protein VP39"/>
    <property type="match status" value="1"/>
</dbReference>
<sequence>TRQLLVQTLSSCGYGYRELLLSPNQLNVSNSRLRYYLIAKLDKTFHFSPNNGEFVTTLPEFNAKNLCPFCAKSLFKTNDLSLRSIQQYLVPLSDKQIQNYLLSDKILVKYFMILDIVKSDSLNTNCFTKSYSHRIEGTGSVLQTTDHDIQVICQQLSECQTDEQKICLLRTLRLRFFTPKEIANLMSFPPHFDFPEDYTIKQKYRLLGNSVNVKSANWMQNRIFCIKIYETMTSDTDCSHVFNTKLKILELYSGIGGMHFAIKNLPIESYELIAIDINSSANAVYNYNHLSDNCQQLERNILSINEKHFNEWGIDLLTMSPPCQPFTRLGLKRDLDDNRTDSFAHIMSIFPKIRKLPKYILLENVKGFEISDTRQLLVQTLSSCGYGYRELLLSPNQLNVSNSRLRYYLIAK</sequence>
<dbReference type="InterPro" id="IPR050750">
    <property type="entry name" value="C5-MTase"/>
</dbReference>
<dbReference type="EMBL" id="OC881836">
    <property type="protein sequence ID" value="CAD7642470.1"/>
    <property type="molecule type" value="Genomic_DNA"/>
</dbReference>
<evidence type="ECO:0000313" key="6">
    <source>
        <dbReference type="Proteomes" id="UP000759131"/>
    </source>
</evidence>
<proteinExistence type="inferred from homology"/>
<dbReference type="Gene3D" id="3.90.120.10">
    <property type="entry name" value="DNA Methylase, subunit A, domain 2"/>
    <property type="match status" value="1"/>
</dbReference>
<evidence type="ECO:0000256" key="2">
    <source>
        <dbReference type="ARBA" id="ARBA00022679"/>
    </source>
</evidence>
<dbReference type="PROSITE" id="PS51679">
    <property type="entry name" value="SAM_MT_C5"/>
    <property type="match status" value="1"/>
</dbReference>
<dbReference type="GO" id="GO:0005634">
    <property type="term" value="C:nucleus"/>
    <property type="evidence" value="ECO:0007669"/>
    <property type="project" value="TreeGrafter"/>
</dbReference>
<dbReference type="InterPro" id="IPR001525">
    <property type="entry name" value="C5_MeTfrase"/>
</dbReference>
<keyword evidence="3 4" id="KW-0949">S-adenosyl-L-methionine</keyword>
<reference evidence="5" key="1">
    <citation type="submission" date="2020-11" db="EMBL/GenBank/DDBJ databases">
        <authorList>
            <person name="Tran Van P."/>
        </authorList>
    </citation>
    <scope>NUCLEOTIDE SEQUENCE</scope>
</reference>
<dbReference type="SUPFAM" id="SSF53335">
    <property type="entry name" value="S-adenosyl-L-methionine-dependent methyltransferases"/>
    <property type="match status" value="2"/>
</dbReference>
<dbReference type="GO" id="GO:0032259">
    <property type="term" value="P:methylation"/>
    <property type="evidence" value="ECO:0007669"/>
    <property type="project" value="UniProtKB-KW"/>
</dbReference>
<name>A0A7R9LIX7_9ACAR</name>
<dbReference type="PANTHER" id="PTHR46098">
    <property type="entry name" value="TRNA (CYTOSINE(38)-C(5))-METHYLTRANSFERASE"/>
    <property type="match status" value="1"/>
</dbReference>
<dbReference type="EMBL" id="CAJPIZ010027261">
    <property type="protein sequence ID" value="CAG2119209.1"/>
    <property type="molecule type" value="Genomic_DNA"/>
</dbReference>
<dbReference type="OrthoDB" id="414133at2759"/>